<dbReference type="PANTHER" id="PTHR10443">
    <property type="entry name" value="MICROSOMAL DIPEPTIDASE"/>
    <property type="match status" value="1"/>
</dbReference>
<evidence type="ECO:0000313" key="2">
    <source>
        <dbReference type="EMBL" id="OYQ33094.1"/>
    </source>
</evidence>
<accession>A0A255YWM9</accession>
<organism evidence="2 3">
    <name type="scientific">Sandarakinorhabdus cyanobacteriorum</name>
    <dbReference type="NCBI Taxonomy" id="1981098"/>
    <lineage>
        <taxon>Bacteria</taxon>
        <taxon>Pseudomonadati</taxon>
        <taxon>Pseudomonadota</taxon>
        <taxon>Alphaproteobacteria</taxon>
        <taxon>Sphingomonadales</taxon>
        <taxon>Sphingosinicellaceae</taxon>
        <taxon>Sandarakinorhabdus</taxon>
    </lineage>
</organism>
<keyword evidence="1" id="KW-0732">Signal</keyword>
<protein>
    <submittedName>
        <fullName evidence="2">Membrane dipeptidase</fullName>
    </submittedName>
</protein>
<name>A0A255YWM9_9SPHN</name>
<sequence>MNRALIAALLATCIAAPALALDDPWLKRAEAVLKRQPVIDGHNDWPGALRGSFGEAWWQQDLKADSRTFKRPLMTDIPRLHQGRVGGQFWSVYVSANVTGPAAVKQTLEQIDIVRGFVARYPDDFALASTAADIRRIQKTGKVASLMGVEGGSQIDNSLPVLRMYHALGVRYMTLTHTKHNDWADSANESPRPNPLSDYGKAVVREMNRIGMLVDLSHVSPGTMKAVLGVTRAPVIFSHSSARGLADHVRNVPDDVLPLVKANGGVVMATYVPGFINSARQAWEAARAGERQRLLALYIGDLPRQGAAMAEWDARNPRPEVGIKDVADHIQHLVALAGIDHVGIGGDLDGIDSTPTGLEGVETYPALIAELLRRGMSEADCEKIAGGNLLRVLAAAETVAAGMAGETPPDVKP</sequence>
<keyword evidence="3" id="KW-1185">Reference proteome</keyword>
<dbReference type="PROSITE" id="PS51365">
    <property type="entry name" value="RENAL_DIPEPTIDASE_2"/>
    <property type="match status" value="1"/>
</dbReference>
<dbReference type="AlphaFoldDB" id="A0A255YWM9"/>
<dbReference type="CDD" id="cd01301">
    <property type="entry name" value="rDP_like"/>
    <property type="match status" value="1"/>
</dbReference>
<proteinExistence type="predicted"/>
<evidence type="ECO:0000313" key="3">
    <source>
        <dbReference type="Proteomes" id="UP000216991"/>
    </source>
</evidence>
<dbReference type="Gene3D" id="3.20.20.140">
    <property type="entry name" value="Metal-dependent hydrolases"/>
    <property type="match status" value="1"/>
</dbReference>
<feature type="signal peptide" evidence="1">
    <location>
        <begin position="1"/>
        <end position="20"/>
    </location>
</feature>
<dbReference type="EMBL" id="NOXT01000077">
    <property type="protein sequence ID" value="OYQ33094.1"/>
    <property type="molecule type" value="Genomic_DNA"/>
</dbReference>
<dbReference type="PANTHER" id="PTHR10443:SF12">
    <property type="entry name" value="DIPEPTIDASE"/>
    <property type="match status" value="1"/>
</dbReference>
<dbReference type="Pfam" id="PF01244">
    <property type="entry name" value="Peptidase_M19"/>
    <property type="match status" value="1"/>
</dbReference>
<dbReference type="InterPro" id="IPR032466">
    <property type="entry name" value="Metal_Hydrolase"/>
</dbReference>
<feature type="chain" id="PRO_5012265306" evidence="1">
    <location>
        <begin position="21"/>
        <end position="413"/>
    </location>
</feature>
<dbReference type="GO" id="GO:0070573">
    <property type="term" value="F:metallodipeptidase activity"/>
    <property type="evidence" value="ECO:0007669"/>
    <property type="project" value="InterPro"/>
</dbReference>
<reference evidence="2 3" key="1">
    <citation type="submission" date="2017-07" db="EMBL/GenBank/DDBJ databases">
        <title>Sandarakinorhabdus cyanobacteriorum sp. nov., a novel bacterium isolated from cyanobacterial aggregates in a eutrophic lake.</title>
        <authorList>
            <person name="Cai H."/>
        </authorList>
    </citation>
    <scope>NUCLEOTIDE SEQUENCE [LARGE SCALE GENOMIC DNA]</scope>
    <source>
        <strain evidence="2 3">TH057</strain>
    </source>
</reference>
<dbReference type="SUPFAM" id="SSF51556">
    <property type="entry name" value="Metallo-dependent hydrolases"/>
    <property type="match status" value="1"/>
</dbReference>
<evidence type="ECO:0000256" key="1">
    <source>
        <dbReference type="SAM" id="SignalP"/>
    </source>
</evidence>
<comment type="caution">
    <text evidence="2">The sequence shown here is derived from an EMBL/GenBank/DDBJ whole genome shotgun (WGS) entry which is preliminary data.</text>
</comment>
<dbReference type="GO" id="GO:0006508">
    <property type="term" value="P:proteolysis"/>
    <property type="evidence" value="ECO:0007669"/>
    <property type="project" value="InterPro"/>
</dbReference>
<dbReference type="RefSeq" id="WP_094472750.1">
    <property type="nucleotide sequence ID" value="NZ_NOXT01000077.1"/>
</dbReference>
<dbReference type="Proteomes" id="UP000216991">
    <property type="component" value="Unassembled WGS sequence"/>
</dbReference>
<dbReference type="OrthoDB" id="9804920at2"/>
<gene>
    <name evidence="2" type="ORF">CHU93_03220</name>
</gene>
<dbReference type="InterPro" id="IPR008257">
    <property type="entry name" value="Pept_M19"/>
</dbReference>